<organism evidence="2 3">
    <name type="scientific">Microbacterium hominis</name>
    <dbReference type="NCBI Taxonomy" id="162426"/>
    <lineage>
        <taxon>Bacteria</taxon>
        <taxon>Bacillati</taxon>
        <taxon>Actinomycetota</taxon>
        <taxon>Actinomycetes</taxon>
        <taxon>Micrococcales</taxon>
        <taxon>Microbacteriaceae</taxon>
        <taxon>Microbacterium</taxon>
    </lineage>
</organism>
<keyword evidence="1" id="KW-0472">Membrane</keyword>
<feature type="transmembrane region" description="Helical" evidence="1">
    <location>
        <begin position="68"/>
        <end position="88"/>
    </location>
</feature>
<proteinExistence type="predicted"/>
<keyword evidence="1" id="KW-0812">Transmembrane</keyword>
<protein>
    <submittedName>
        <fullName evidence="2">MFS transporter permease</fullName>
    </submittedName>
</protein>
<feature type="transmembrane region" description="Helical" evidence="1">
    <location>
        <begin position="94"/>
        <end position="114"/>
    </location>
</feature>
<evidence type="ECO:0000313" key="2">
    <source>
        <dbReference type="EMBL" id="KIC56153.1"/>
    </source>
</evidence>
<reference evidence="2 3" key="1">
    <citation type="submission" date="2014-12" db="EMBL/GenBank/DDBJ databases">
        <title>Genome sequencing of Microbacterium hominis TPW29.</title>
        <authorList>
            <person name="Tan P.W."/>
            <person name="Chan K.-G."/>
        </authorList>
    </citation>
    <scope>NUCLEOTIDE SEQUENCE [LARGE SCALE GENOMIC DNA]</scope>
    <source>
        <strain evidence="2 3">TPW29</strain>
    </source>
</reference>
<sequence>MWLRQTFFRWLIPAAFVLPLWLVVGWIVFGASPWALLWVLLSAPIVFVWQLVLALLVRARGTVRAERAVSWTDAGLIGAWHVLVVALGVFDGRWWWPALAVTIVLGVVALSSALRQLWRETGPRVSILRTASGVGYVPPARPEHTGGSNPEEIIVIRENTPPGS</sequence>
<dbReference type="EMBL" id="JWSZ01000020">
    <property type="protein sequence ID" value="KIC56153.1"/>
    <property type="molecule type" value="Genomic_DNA"/>
</dbReference>
<feature type="transmembrane region" description="Helical" evidence="1">
    <location>
        <begin position="7"/>
        <end position="29"/>
    </location>
</feature>
<accession>A0A0B4DPI5</accession>
<comment type="caution">
    <text evidence="2">The sequence shown here is derived from an EMBL/GenBank/DDBJ whole genome shotgun (WGS) entry which is preliminary data.</text>
</comment>
<dbReference type="Proteomes" id="UP000031202">
    <property type="component" value="Unassembled WGS sequence"/>
</dbReference>
<dbReference type="RefSeq" id="WP_039416884.1">
    <property type="nucleotide sequence ID" value="NZ_JWSZ01000020.1"/>
</dbReference>
<keyword evidence="1" id="KW-1133">Transmembrane helix</keyword>
<dbReference type="AlphaFoldDB" id="A0A0B4DPI5"/>
<gene>
    <name evidence="2" type="ORF">RM52_13585</name>
</gene>
<evidence type="ECO:0000256" key="1">
    <source>
        <dbReference type="SAM" id="Phobius"/>
    </source>
</evidence>
<evidence type="ECO:0000313" key="3">
    <source>
        <dbReference type="Proteomes" id="UP000031202"/>
    </source>
</evidence>
<feature type="transmembrane region" description="Helical" evidence="1">
    <location>
        <begin position="35"/>
        <end position="56"/>
    </location>
</feature>
<name>A0A0B4DPI5_9MICO</name>